<protein>
    <submittedName>
        <fullName evidence="2">Uncharacterized protein</fullName>
    </submittedName>
</protein>
<dbReference type="Proteomes" id="UP001382904">
    <property type="component" value="Unassembled WGS sequence"/>
</dbReference>
<evidence type="ECO:0000313" key="3">
    <source>
        <dbReference type="Proteomes" id="UP001382904"/>
    </source>
</evidence>
<evidence type="ECO:0000256" key="1">
    <source>
        <dbReference type="SAM" id="MobiDB-lite"/>
    </source>
</evidence>
<accession>A0ABU8UCW3</accession>
<dbReference type="EMBL" id="JBBKAM010000004">
    <property type="protein sequence ID" value="MEJ8645735.1"/>
    <property type="molecule type" value="Genomic_DNA"/>
</dbReference>
<sequence>MHVQHLGRGLGPEGETSYTGQAPTKVREMSATRPSQRGGRCDAGRRADCATRVRTASALANRLRRPVAISAADSALLRRLGTPLTSPFPRALIGTGPFPVQGGA</sequence>
<feature type="region of interest" description="Disordered" evidence="1">
    <location>
        <begin position="1"/>
        <end position="45"/>
    </location>
</feature>
<organism evidence="2 3">
    <name type="scientific">Streptomyces caledonius</name>
    <dbReference type="NCBI Taxonomy" id="3134107"/>
    <lineage>
        <taxon>Bacteria</taxon>
        <taxon>Bacillati</taxon>
        <taxon>Actinomycetota</taxon>
        <taxon>Actinomycetes</taxon>
        <taxon>Kitasatosporales</taxon>
        <taxon>Streptomycetaceae</taxon>
        <taxon>Streptomyces</taxon>
    </lineage>
</organism>
<comment type="caution">
    <text evidence="2">The sequence shown here is derived from an EMBL/GenBank/DDBJ whole genome shotgun (WGS) entry which is preliminary data.</text>
</comment>
<name>A0ABU8UCW3_9ACTN</name>
<proteinExistence type="predicted"/>
<evidence type="ECO:0000313" key="2">
    <source>
        <dbReference type="EMBL" id="MEJ8645735.1"/>
    </source>
</evidence>
<keyword evidence="3" id="KW-1185">Reference proteome</keyword>
<reference evidence="2 3" key="1">
    <citation type="submission" date="2024-03" db="EMBL/GenBank/DDBJ databases">
        <title>Novel Streptomyces species of biotechnological and ecological value are a feature of Machair soil.</title>
        <authorList>
            <person name="Prole J.R."/>
            <person name="Goodfellow M."/>
            <person name="Allenby N."/>
            <person name="Ward A.C."/>
        </authorList>
    </citation>
    <scope>NUCLEOTIDE SEQUENCE [LARGE SCALE GENOMIC DNA]</scope>
    <source>
        <strain evidence="2 3">MS1.HAVA.3</strain>
    </source>
</reference>
<gene>
    <name evidence="2" type="ORF">WKI68_40015</name>
</gene>